<dbReference type="EMBL" id="CEKZ01000018">
    <property type="protein sequence ID" value="CEP41477.1"/>
    <property type="molecule type" value="Genomic_DNA"/>
</dbReference>
<evidence type="ECO:0000313" key="2">
    <source>
        <dbReference type="Proteomes" id="UP000049127"/>
    </source>
</evidence>
<dbReference type="OrthoDB" id="2062385at2"/>
<proteinExistence type="predicted"/>
<gene>
    <name evidence="1" type="ORF">R28058_35391</name>
</gene>
<reference evidence="1 2" key="1">
    <citation type="submission" date="2015-01" db="EMBL/GenBank/DDBJ databases">
        <authorList>
            <person name="Aslett A.Martin."/>
            <person name="De Silva Nishadi"/>
        </authorList>
    </citation>
    <scope>NUCLEOTIDE SEQUENCE [LARGE SCALE GENOMIC DNA]</scope>
    <source>
        <strain evidence="1 2">R28058</strain>
    </source>
</reference>
<name>A0A0C7QWF6_PARSO</name>
<sequence length="63" mass="7624">MSNFNYIKGLYEDGFRCIYHNSDNNCHTVYLKNFDNEKSEVIELENTDEFNQLKDYMDTLKMQ</sequence>
<protein>
    <submittedName>
        <fullName evidence="1">Uncharacterized protein</fullName>
    </submittedName>
</protein>
<accession>A0A0C7QWF6</accession>
<dbReference type="Proteomes" id="UP000049127">
    <property type="component" value="Unassembled WGS sequence"/>
</dbReference>
<organism evidence="1 2">
    <name type="scientific">Paraclostridium sordellii</name>
    <name type="common">Clostridium sordellii</name>
    <dbReference type="NCBI Taxonomy" id="1505"/>
    <lineage>
        <taxon>Bacteria</taxon>
        <taxon>Bacillati</taxon>
        <taxon>Bacillota</taxon>
        <taxon>Clostridia</taxon>
        <taxon>Peptostreptococcales</taxon>
        <taxon>Peptostreptococcaceae</taxon>
        <taxon>Paraclostridium</taxon>
    </lineage>
</organism>
<dbReference type="AlphaFoldDB" id="A0A0C7QWF6"/>
<evidence type="ECO:0000313" key="1">
    <source>
        <dbReference type="EMBL" id="CEP41477.1"/>
    </source>
</evidence>
<dbReference type="RefSeq" id="WP_055337225.1">
    <property type="nucleotide sequence ID" value="NZ_CDNF01000020.1"/>
</dbReference>